<dbReference type="EMBL" id="LT598463">
    <property type="protein sequence ID" value="SCU87543.1"/>
    <property type="molecule type" value="Genomic_DNA"/>
</dbReference>
<dbReference type="Pfam" id="PF04420">
    <property type="entry name" value="CHD5"/>
    <property type="match status" value="1"/>
</dbReference>
<evidence type="ECO:0000256" key="1">
    <source>
        <dbReference type="ARBA" id="ARBA00004477"/>
    </source>
</evidence>
<dbReference type="InterPro" id="IPR028945">
    <property type="entry name" value="Get1"/>
</dbReference>
<keyword evidence="9" id="KW-0732">Signal</keyword>
<dbReference type="GO" id="GO:0043495">
    <property type="term" value="F:protein-membrane adaptor activity"/>
    <property type="evidence" value="ECO:0007669"/>
    <property type="project" value="TreeGrafter"/>
</dbReference>
<keyword evidence="8" id="KW-0472">Membrane</keyword>
<evidence type="ECO:0000256" key="4">
    <source>
        <dbReference type="ARBA" id="ARBA00022692"/>
    </source>
</evidence>
<sequence length="214" mass="23203">MPAFVATVVVVFVLKLVQWLSGYRDNVVDALWGGFAASKLKELGHERQKLYLEQQSVSAKDEYARWTKLNRRVGQLDARLSEMQTQLAAQRKRAHAQLSKLHTVFLTVPVLVAKFWKGKVPVVSIPAGMFPRVLEPVLGQGWAAAALMPAKYVVTTVLGTGPTVAGPVVAPGAAADTVNAATSATAPICLAIWMWALTRVVDTAEDVVRDLCNI</sequence>
<dbReference type="STRING" id="1230905.A0A1G4JBT7"/>
<reference evidence="10 11" key="1">
    <citation type="submission" date="2016-03" db="EMBL/GenBank/DDBJ databases">
        <authorList>
            <person name="Devillers H."/>
        </authorList>
    </citation>
    <scope>NUCLEOTIDE SEQUENCE [LARGE SCALE GENOMIC DNA]</scope>
    <source>
        <strain evidence="10">CBS 11717</strain>
    </source>
</reference>
<keyword evidence="11" id="KW-1185">Reference proteome</keyword>
<evidence type="ECO:0000256" key="6">
    <source>
        <dbReference type="ARBA" id="ARBA00022989"/>
    </source>
</evidence>
<keyword evidence="3" id="KW-0813">Transport</keyword>
<keyword evidence="5" id="KW-0256">Endoplasmic reticulum</keyword>
<dbReference type="Proteomes" id="UP000191024">
    <property type="component" value="Chromosome D"/>
</dbReference>
<dbReference type="OrthoDB" id="69461at2759"/>
<comment type="similarity">
    <text evidence="2">Belongs to the WRB/GET1 family.</text>
</comment>
<dbReference type="AlphaFoldDB" id="A0A1G4JBT7"/>
<keyword evidence="6" id="KW-1133">Transmembrane helix</keyword>
<organism evidence="10 11">
    <name type="scientific">Lachancea mirantina</name>
    <dbReference type="NCBI Taxonomy" id="1230905"/>
    <lineage>
        <taxon>Eukaryota</taxon>
        <taxon>Fungi</taxon>
        <taxon>Dikarya</taxon>
        <taxon>Ascomycota</taxon>
        <taxon>Saccharomycotina</taxon>
        <taxon>Saccharomycetes</taxon>
        <taxon>Saccharomycetales</taxon>
        <taxon>Saccharomycetaceae</taxon>
        <taxon>Lachancea</taxon>
    </lineage>
</organism>
<proteinExistence type="inferred from homology"/>
<name>A0A1G4JBT7_9SACH</name>
<evidence type="ECO:0000256" key="8">
    <source>
        <dbReference type="ARBA" id="ARBA00023136"/>
    </source>
</evidence>
<evidence type="ECO:0000313" key="11">
    <source>
        <dbReference type="Proteomes" id="UP000191024"/>
    </source>
</evidence>
<dbReference type="PANTHER" id="PTHR42650:SF1">
    <property type="entry name" value="GUIDED ENTRY OF TAIL-ANCHORED PROTEINS FACTOR 1"/>
    <property type="match status" value="1"/>
</dbReference>
<dbReference type="GO" id="GO:0005789">
    <property type="term" value="C:endoplasmic reticulum membrane"/>
    <property type="evidence" value="ECO:0007669"/>
    <property type="project" value="UniProtKB-SubCell"/>
</dbReference>
<keyword evidence="4" id="KW-0812">Transmembrane</keyword>
<evidence type="ECO:0000256" key="5">
    <source>
        <dbReference type="ARBA" id="ARBA00022824"/>
    </source>
</evidence>
<evidence type="ECO:0000256" key="9">
    <source>
        <dbReference type="SAM" id="SignalP"/>
    </source>
</evidence>
<dbReference type="GO" id="GO:0071816">
    <property type="term" value="P:tail-anchored membrane protein insertion into ER membrane"/>
    <property type="evidence" value="ECO:0007669"/>
    <property type="project" value="InterPro"/>
</dbReference>
<feature type="chain" id="PRO_5009236020" evidence="9">
    <location>
        <begin position="23"/>
        <end position="214"/>
    </location>
</feature>
<keyword evidence="7" id="KW-0175">Coiled coil</keyword>
<gene>
    <name evidence="10" type="ORF">LAMI_0D06480G</name>
</gene>
<dbReference type="PANTHER" id="PTHR42650">
    <property type="entry name" value="TAIL-ANCHORED PROTEIN INSERTION RECEPTOR WRB"/>
    <property type="match status" value="1"/>
</dbReference>
<evidence type="ECO:0000313" key="10">
    <source>
        <dbReference type="EMBL" id="SCU87543.1"/>
    </source>
</evidence>
<dbReference type="InterPro" id="IPR029012">
    <property type="entry name" value="Helix_hairpin_bin_sf"/>
</dbReference>
<protein>
    <submittedName>
        <fullName evidence="10">LAMI_0D06480g1_1</fullName>
    </submittedName>
</protein>
<feature type="signal peptide" evidence="9">
    <location>
        <begin position="1"/>
        <end position="22"/>
    </location>
</feature>
<dbReference type="Gene3D" id="1.10.287.660">
    <property type="entry name" value="Helix hairpin bin"/>
    <property type="match status" value="1"/>
</dbReference>
<evidence type="ECO:0000256" key="2">
    <source>
        <dbReference type="ARBA" id="ARBA00010799"/>
    </source>
</evidence>
<evidence type="ECO:0000256" key="7">
    <source>
        <dbReference type="ARBA" id="ARBA00023054"/>
    </source>
</evidence>
<dbReference type="GO" id="GO:0043529">
    <property type="term" value="C:GET complex"/>
    <property type="evidence" value="ECO:0007669"/>
    <property type="project" value="TreeGrafter"/>
</dbReference>
<accession>A0A1G4JBT7</accession>
<comment type="subcellular location">
    <subcellularLocation>
        <location evidence="1">Endoplasmic reticulum membrane</location>
        <topology evidence="1">Multi-pass membrane protein</topology>
    </subcellularLocation>
</comment>
<evidence type="ECO:0000256" key="3">
    <source>
        <dbReference type="ARBA" id="ARBA00022448"/>
    </source>
</evidence>